<evidence type="ECO:0000256" key="2">
    <source>
        <dbReference type="ARBA" id="ARBA00022722"/>
    </source>
</evidence>
<evidence type="ECO:0000256" key="1">
    <source>
        <dbReference type="ARBA" id="ARBA00022490"/>
    </source>
</evidence>
<sequence length="560" mass="60907">MNHPHPDLGLPTKLVAGGLRIVALGGLGEIGRNMTVFESDGKLLIVDCGVLFPEENQPGIDLILPDFSYIRERLNDIEAIFLTHGHEDHIGAVPYLLRERGDIPVIGTALTIAFIKSKLKEHRITAITREVKAGKGEKIGPFSMEYVAVNHSIPDALAVAITTKAGTILHTGDFKMDQLPLDGRITDLATFARLGADGVDLFMVDSTNADIPGFTTSEREIMPALDRVFRSTRRRVVVASFASHVHRIQQIINTAESHKRKVVFMGRSMVRNMNLAADMGYLTIPSGVLIDEKEMDNHGDNLVLICTGSQGEPLAALSRMANGDHQIRVGEGDTVVLASSLIPGNENPVYRVINELTRFGARVVHKANALVHVSGHAAAGELLYCYNIVKPKHVMPIHGEWRHMRANAELAIQTGVARKNTVVVENGIVIDMVDHKVSVVGSVPCGFVYVDGQSIGDITESSLKDRRILGEEGFISVVVVIDSQTGKIVAGPDIHARGFAEDVALFDEVKSRIEKALATAVSEGINGTHQLSQIMRKTVGSWVGGEHRRRPMIVPVVIEV</sequence>
<gene>
    <name evidence="10" type="ORF">UFOPK2312_00658</name>
</gene>
<dbReference type="InterPro" id="IPR030854">
    <property type="entry name" value="RNase_J_bac"/>
</dbReference>
<dbReference type="GO" id="GO:0003723">
    <property type="term" value="F:RNA binding"/>
    <property type="evidence" value="ECO:0007669"/>
    <property type="project" value="UniProtKB-KW"/>
</dbReference>
<evidence type="ECO:0000256" key="5">
    <source>
        <dbReference type="ARBA" id="ARBA00022801"/>
    </source>
</evidence>
<evidence type="ECO:0000256" key="8">
    <source>
        <dbReference type="ARBA" id="ARBA00022884"/>
    </source>
</evidence>
<dbReference type="InterPro" id="IPR042173">
    <property type="entry name" value="RNase_J_2"/>
</dbReference>
<dbReference type="AlphaFoldDB" id="A0A6J6MIR5"/>
<dbReference type="PANTHER" id="PTHR43694">
    <property type="entry name" value="RIBONUCLEASE J"/>
    <property type="match status" value="1"/>
</dbReference>
<dbReference type="NCBIfam" id="TIGR00649">
    <property type="entry name" value="MG423"/>
    <property type="match status" value="1"/>
</dbReference>
<organism evidence="10">
    <name type="scientific">freshwater metagenome</name>
    <dbReference type="NCBI Taxonomy" id="449393"/>
    <lineage>
        <taxon>unclassified sequences</taxon>
        <taxon>metagenomes</taxon>
        <taxon>ecological metagenomes</taxon>
    </lineage>
</organism>
<keyword evidence="3" id="KW-0479">Metal-binding</keyword>
<keyword evidence="5" id="KW-0378">Hydrolase</keyword>
<dbReference type="InterPro" id="IPR004613">
    <property type="entry name" value="RNase_J"/>
</dbReference>
<feature type="domain" description="Metallo-beta-lactamase" evidence="9">
    <location>
        <begin position="31"/>
        <end position="225"/>
    </location>
</feature>
<dbReference type="InterPro" id="IPR055132">
    <property type="entry name" value="RNase_J_b_CASP"/>
</dbReference>
<dbReference type="SMART" id="SM00849">
    <property type="entry name" value="Lactamase_B"/>
    <property type="match status" value="1"/>
</dbReference>
<dbReference type="Pfam" id="PF17770">
    <property type="entry name" value="RNase_J_C"/>
    <property type="match status" value="1"/>
</dbReference>
<dbReference type="SUPFAM" id="SSF56281">
    <property type="entry name" value="Metallo-hydrolase/oxidoreductase"/>
    <property type="match status" value="1"/>
</dbReference>
<keyword evidence="8" id="KW-0694">RNA-binding</keyword>
<dbReference type="Pfam" id="PF00753">
    <property type="entry name" value="Lactamase_B"/>
    <property type="match status" value="1"/>
</dbReference>
<keyword evidence="6" id="KW-0862">Zinc</keyword>
<proteinExistence type="inferred from homology"/>
<evidence type="ECO:0000256" key="6">
    <source>
        <dbReference type="ARBA" id="ARBA00022833"/>
    </source>
</evidence>
<dbReference type="Pfam" id="PF22505">
    <property type="entry name" value="RNase_J_b_CASP"/>
    <property type="match status" value="1"/>
</dbReference>
<dbReference type="InterPro" id="IPR036866">
    <property type="entry name" value="RibonucZ/Hydroxyglut_hydro"/>
</dbReference>
<dbReference type="InterPro" id="IPR011108">
    <property type="entry name" value="RMMBL"/>
</dbReference>
<dbReference type="GO" id="GO:0004534">
    <property type="term" value="F:5'-3' RNA exonuclease activity"/>
    <property type="evidence" value="ECO:0007669"/>
    <property type="project" value="InterPro"/>
</dbReference>
<evidence type="ECO:0000256" key="4">
    <source>
        <dbReference type="ARBA" id="ARBA00022759"/>
    </source>
</evidence>
<dbReference type="EMBL" id="CAEZWY010000063">
    <property type="protein sequence ID" value="CAB4672674.1"/>
    <property type="molecule type" value="Genomic_DNA"/>
</dbReference>
<dbReference type="GO" id="GO:0004521">
    <property type="term" value="F:RNA endonuclease activity"/>
    <property type="evidence" value="ECO:0007669"/>
    <property type="project" value="InterPro"/>
</dbReference>
<keyword evidence="2" id="KW-0540">Nuclease</keyword>
<evidence type="ECO:0000256" key="3">
    <source>
        <dbReference type="ARBA" id="ARBA00022723"/>
    </source>
</evidence>
<accession>A0A6J6MIR5</accession>
<dbReference type="Gene3D" id="3.40.50.10710">
    <property type="entry name" value="Metallo-hydrolase/oxidoreductase"/>
    <property type="match status" value="1"/>
</dbReference>
<protein>
    <submittedName>
        <fullName evidence="10">Unannotated protein</fullName>
    </submittedName>
</protein>
<dbReference type="GO" id="GO:0008270">
    <property type="term" value="F:zinc ion binding"/>
    <property type="evidence" value="ECO:0007669"/>
    <property type="project" value="InterPro"/>
</dbReference>
<evidence type="ECO:0000259" key="9">
    <source>
        <dbReference type="SMART" id="SM00849"/>
    </source>
</evidence>
<evidence type="ECO:0000313" key="10">
    <source>
        <dbReference type="EMBL" id="CAB4672674.1"/>
    </source>
</evidence>
<dbReference type="HAMAP" id="MF_01491">
    <property type="entry name" value="RNase_J_bact"/>
    <property type="match status" value="1"/>
</dbReference>
<dbReference type="CDD" id="cd07714">
    <property type="entry name" value="RNaseJ_MBL-fold"/>
    <property type="match status" value="1"/>
</dbReference>
<reference evidence="10" key="1">
    <citation type="submission" date="2020-05" db="EMBL/GenBank/DDBJ databases">
        <authorList>
            <person name="Chiriac C."/>
            <person name="Salcher M."/>
            <person name="Ghai R."/>
            <person name="Kavagutti S V."/>
        </authorList>
    </citation>
    <scope>NUCLEOTIDE SEQUENCE</scope>
</reference>
<name>A0A6J6MIR5_9ZZZZ</name>
<dbReference type="GO" id="GO:0006396">
    <property type="term" value="P:RNA processing"/>
    <property type="evidence" value="ECO:0007669"/>
    <property type="project" value="InterPro"/>
</dbReference>
<evidence type="ECO:0000256" key="7">
    <source>
        <dbReference type="ARBA" id="ARBA00022839"/>
    </source>
</evidence>
<keyword evidence="1" id="KW-0963">Cytoplasm</keyword>
<dbReference type="InterPro" id="IPR001279">
    <property type="entry name" value="Metallo-B-lactamas"/>
</dbReference>
<dbReference type="Gene3D" id="3.60.15.10">
    <property type="entry name" value="Ribonuclease Z/Hydroxyacylglutathione hydrolase-like"/>
    <property type="match status" value="1"/>
</dbReference>
<dbReference type="PANTHER" id="PTHR43694:SF1">
    <property type="entry name" value="RIBONUCLEASE J"/>
    <property type="match status" value="1"/>
</dbReference>
<keyword evidence="4" id="KW-0255">Endonuclease</keyword>
<keyword evidence="7" id="KW-0269">Exonuclease</keyword>
<dbReference type="InterPro" id="IPR041636">
    <property type="entry name" value="RNase_J_C"/>
</dbReference>
<dbReference type="Gene3D" id="3.10.20.580">
    <property type="match status" value="1"/>
</dbReference>
<dbReference type="Pfam" id="PF07521">
    <property type="entry name" value="RMMBL"/>
    <property type="match status" value="1"/>
</dbReference>
<dbReference type="PIRSF" id="PIRSF004803">
    <property type="entry name" value="RnjA"/>
    <property type="match status" value="1"/>
</dbReference>